<feature type="signal peptide" evidence="1">
    <location>
        <begin position="1"/>
        <end position="24"/>
    </location>
</feature>
<proteinExistence type="predicted"/>
<dbReference type="OMA" id="ELMMSTH"/>
<protein>
    <recommendedName>
        <fullName evidence="5">Knottin scorpion toxin-like domain-containing protein</fullName>
    </recommendedName>
</protein>
<dbReference type="Gramene" id="KQJ86210">
    <property type="protein sequence ID" value="KQJ86210"/>
    <property type="gene ID" value="BRADI_4g04000v3"/>
</dbReference>
<organism evidence="2">
    <name type="scientific">Brachypodium distachyon</name>
    <name type="common">Purple false brome</name>
    <name type="synonym">Trachynia distachya</name>
    <dbReference type="NCBI Taxonomy" id="15368"/>
    <lineage>
        <taxon>Eukaryota</taxon>
        <taxon>Viridiplantae</taxon>
        <taxon>Streptophyta</taxon>
        <taxon>Embryophyta</taxon>
        <taxon>Tracheophyta</taxon>
        <taxon>Spermatophyta</taxon>
        <taxon>Magnoliopsida</taxon>
        <taxon>Liliopsida</taxon>
        <taxon>Poales</taxon>
        <taxon>Poaceae</taxon>
        <taxon>BOP clade</taxon>
        <taxon>Pooideae</taxon>
        <taxon>Stipodae</taxon>
        <taxon>Brachypodieae</taxon>
        <taxon>Brachypodium</taxon>
    </lineage>
</organism>
<dbReference type="PANTHER" id="PTHR34998:SF7">
    <property type="entry name" value="EXPRESSED PROTEIN"/>
    <property type="match status" value="1"/>
</dbReference>
<dbReference type="HOGENOM" id="CLU_2253831_0_0_1"/>
<evidence type="ECO:0000256" key="1">
    <source>
        <dbReference type="SAM" id="SignalP"/>
    </source>
</evidence>
<evidence type="ECO:0000313" key="3">
    <source>
        <dbReference type="EnsemblPlants" id="KQJ86210"/>
    </source>
</evidence>
<dbReference type="Proteomes" id="UP000008810">
    <property type="component" value="Chromosome 4"/>
</dbReference>
<dbReference type="EnsemblPlants" id="KQJ86210">
    <property type="protein sequence ID" value="KQJ86210"/>
    <property type="gene ID" value="BRADI_4g04000v3"/>
</dbReference>
<accession>I1IHA2</accession>
<sequence>MHGHRPAGVLLCLVLLAVAGAAYASPAANSHAGATALMGRLEDSVAPELMMSTHLLGAGYISGGALDGSSQRCLKDCAAKGRGDPYTGPKPVDRGCNPIYRCSH</sequence>
<keyword evidence="4" id="KW-1185">Reference proteome</keyword>
<dbReference type="InParanoid" id="I1IHA2"/>
<evidence type="ECO:0000313" key="2">
    <source>
        <dbReference type="EMBL" id="KQJ86210.1"/>
    </source>
</evidence>
<dbReference type="PANTHER" id="PTHR34998">
    <property type="entry name" value="OS04G0357400 PROTEIN-RELATED"/>
    <property type="match status" value="1"/>
</dbReference>
<evidence type="ECO:0000313" key="4">
    <source>
        <dbReference type="Proteomes" id="UP000008810"/>
    </source>
</evidence>
<gene>
    <name evidence="2" type="ORF">BRADI_4g04000v3</name>
</gene>
<reference evidence="2" key="2">
    <citation type="submission" date="2017-06" db="EMBL/GenBank/DDBJ databases">
        <title>WGS assembly of Brachypodium distachyon.</title>
        <authorList>
            <consortium name="The International Brachypodium Initiative"/>
            <person name="Lucas S."/>
            <person name="Harmon-Smith M."/>
            <person name="Lail K."/>
            <person name="Tice H."/>
            <person name="Grimwood J."/>
            <person name="Bruce D."/>
            <person name="Barry K."/>
            <person name="Shu S."/>
            <person name="Lindquist E."/>
            <person name="Wang M."/>
            <person name="Pitluck S."/>
            <person name="Vogel J.P."/>
            <person name="Garvin D.F."/>
            <person name="Mockler T.C."/>
            <person name="Schmutz J."/>
            <person name="Rokhsar D."/>
            <person name="Bevan M.W."/>
        </authorList>
    </citation>
    <scope>NUCLEOTIDE SEQUENCE</scope>
    <source>
        <strain evidence="2">Bd21</strain>
    </source>
</reference>
<name>I1IHA2_BRADI</name>
<feature type="chain" id="PRO_5014095365" description="Knottin scorpion toxin-like domain-containing protein" evidence="1">
    <location>
        <begin position="25"/>
        <end position="104"/>
    </location>
</feature>
<evidence type="ECO:0008006" key="5">
    <source>
        <dbReference type="Google" id="ProtNLM"/>
    </source>
</evidence>
<dbReference type="AlphaFoldDB" id="I1IHA2"/>
<keyword evidence="1" id="KW-0732">Signal</keyword>
<reference evidence="2 3" key="1">
    <citation type="journal article" date="2010" name="Nature">
        <title>Genome sequencing and analysis of the model grass Brachypodium distachyon.</title>
        <authorList>
            <consortium name="International Brachypodium Initiative"/>
        </authorList>
    </citation>
    <scope>NUCLEOTIDE SEQUENCE [LARGE SCALE GENOMIC DNA]</scope>
    <source>
        <strain evidence="2 3">Bd21</strain>
    </source>
</reference>
<dbReference type="EMBL" id="CM000883">
    <property type="protein sequence ID" value="KQJ86210.1"/>
    <property type="molecule type" value="Genomic_DNA"/>
</dbReference>
<reference evidence="3" key="3">
    <citation type="submission" date="2018-08" db="UniProtKB">
        <authorList>
            <consortium name="EnsemblPlants"/>
        </authorList>
    </citation>
    <scope>IDENTIFICATION</scope>
    <source>
        <strain evidence="3">cv. Bd21</strain>
    </source>
</reference>